<dbReference type="Proteomes" id="UP000230233">
    <property type="component" value="Unassembled WGS sequence"/>
</dbReference>
<protein>
    <submittedName>
        <fullName evidence="1">Uncharacterized protein</fullName>
    </submittedName>
</protein>
<dbReference type="InterPro" id="IPR016197">
    <property type="entry name" value="Chromo-like_dom_sf"/>
</dbReference>
<evidence type="ECO:0000313" key="2">
    <source>
        <dbReference type="Proteomes" id="UP000230233"/>
    </source>
</evidence>
<accession>A0A2G5SD77</accession>
<sequence length="144" mass="16313">MSKPFQTFAVGKRCVCIWKEKPFAAQILSISDGCYLVHYIGFANWDFGIGICQEGGIRFNGTLQEYALRYNATVSSKAYQYAEVDDYQPAGPMQMNPYGRPYARKIFVYGDDSSRRRRSRRFTLGGPSTNTRGVCSEVLCQCLQ</sequence>
<proteinExistence type="predicted"/>
<name>A0A2G5SD77_9PELO</name>
<dbReference type="SUPFAM" id="SSF54160">
    <property type="entry name" value="Chromo domain-like"/>
    <property type="match status" value="1"/>
</dbReference>
<evidence type="ECO:0000313" key="1">
    <source>
        <dbReference type="EMBL" id="PIC12856.1"/>
    </source>
</evidence>
<dbReference type="AlphaFoldDB" id="A0A2G5SD77"/>
<organism evidence="1 2">
    <name type="scientific">Caenorhabditis nigoni</name>
    <dbReference type="NCBI Taxonomy" id="1611254"/>
    <lineage>
        <taxon>Eukaryota</taxon>
        <taxon>Metazoa</taxon>
        <taxon>Ecdysozoa</taxon>
        <taxon>Nematoda</taxon>
        <taxon>Chromadorea</taxon>
        <taxon>Rhabditida</taxon>
        <taxon>Rhabditina</taxon>
        <taxon>Rhabditomorpha</taxon>
        <taxon>Rhabditoidea</taxon>
        <taxon>Rhabditidae</taxon>
        <taxon>Peloderinae</taxon>
        <taxon>Caenorhabditis</taxon>
    </lineage>
</organism>
<comment type="caution">
    <text evidence="1">The sequence shown here is derived from an EMBL/GenBank/DDBJ whole genome shotgun (WGS) entry which is preliminary data.</text>
</comment>
<gene>
    <name evidence="1" type="ORF">B9Z55_028103</name>
</gene>
<dbReference type="EMBL" id="PDUG01000017">
    <property type="protein sequence ID" value="PIC12856.1"/>
    <property type="molecule type" value="Genomic_DNA"/>
</dbReference>
<dbReference type="STRING" id="1611254.A0A2G5SD77"/>
<reference evidence="2" key="1">
    <citation type="submission" date="2017-10" db="EMBL/GenBank/DDBJ databases">
        <title>Rapid genome shrinkage in a self-fertile nematode reveals novel sperm competition proteins.</title>
        <authorList>
            <person name="Yin D."/>
            <person name="Schwarz E.M."/>
            <person name="Thomas C.G."/>
            <person name="Felde R.L."/>
            <person name="Korf I.F."/>
            <person name="Cutter A.D."/>
            <person name="Schartner C.M."/>
            <person name="Ralston E.J."/>
            <person name="Meyer B.J."/>
            <person name="Haag E.S."/>
        </authorList>
    </citation>
    <scope>NUCLEOTIDE SEQUENCE [LARGE SCALE GENOMIC DNA]</scope>
    <source>
        <strain evidence="2">JU1422</strain>
    </source>
</reference>
<dbReference type="OrthoDB" id="161570at2759"/>
<keyword evidence="2" id="KW-1185">Reference proteome</keyword>